<comment type="similarity">
    <text evidence="2">Belongs to the sodium:solute symporter (SSF) (TC 2.A.21) family.</text>
</comment>
<comment type="subcellular location">
    <subcellularLocation>
        <location evidence="1">Cell membrane</location>
        <topology evidence="1">Multi-pass membrane protein</topology>
    </subcellularLocation>
</comment>
<proteinExistence type="inferred from homology"/>
<feature type="transmembrane region" description="Helical" evidence="11">
    <location>
        <begin position="159"/>
        <end position="183"/>
    </location>
</feature>
<dbReference type="CDD" id="cd11492">
    <property type="entry name" value="SLC5sbd_NIS-SMVT"/>
    <property type="match status" value="1"/>
</dbReference>
<dbReference type="InParanoid" id="A0A5N4AHD8"/>
<evidence type="ECO:0000256" key="4">
    <source>
        <dbReference type="ARBA" id="ARBA00022475"/>
    </source>
</evidence>
<keyword evidence="3" id="KW-0813">Transport</keyword>
<feature type="transmembrane region" description="Helical" evidence="11">
    <location>
        <begin position="126"/>
        <end position="147"/>
    </location>
</feature>
<dbReference type="GO" id="GO:0005886">
    <property type="term" value="C:plasma membrane"/>
    <property type="evidence" value="ECO:0007669"/>
    <property type="project" value="UniProtKB-SubCell"/>
</dbReference>
<dbReference type="AlphaFoldDB" id="A0A5N4AHD8"/>
<accession>A0A5N4AHD8</accession>
<feature type="transmembrane region" description="Helical" evidence="11">
    <location>
        <begin position="13"/>
        <end position="32"/>
    </location>
</feature>
<feature type="transmembrane region" description="Helical" evidence="11">
    <location>
        <begin position="1018"/>
        <end position="1039"/>
    </location>
</feature>
<feature type="transmembrane region" description="Helical" evidence="11">
    <location>
        <begin position="436"/>
        <end position="458"/>
    </location>
</feature>
<feature type="transmembrane region" description="Helical" evidence="11">
    <location>
        <begin position="195"/>
        <end position="216"/>
    </location>
</feature>
<evidence type="ECO:0000256" key="10">
    <source>
        <dbReference type="ARBA" id="ARBA00023201"/>
    </source>
</evidence>
<feature type="transmembrane region" description="Helical" evidence="11">
    <location>
        <begin position="404"/>
        <end position="429"/>
    </location>
</feature>
<comment type="caution">
    <text evidence="12">The sequence shown here is derived from an EMBL/GenBank/DDBJ whole genome shotgun (WGS) entry which is preliminary data.</text>
</comment>
<evidence type="ECO:0000256" key="11">
    <source>
        <dbReference type="SAM" id="Phobius"/>
    </source>
</evidence>
<evidence type="ECO:0000313" key="13">
    <source>
        <dbReference type="Proteomes" id="UP000327044"/>
    </source>
</evidence>
<feature type="transmembrane region" description="Helical" evidence="11">
    <location>
        <begin position="526"/>
        <end position="546"/>
    </location>
</feature>
<keyword evidence="10" id="KW-0739">Sodium transport</keyword>
<feature type="transmembrane region" description="Helical" evidence="11">
    <location>
        <begin position="853"/>
        <end position="877"/>
    </location>
</feature>
<feature type="transmembrane region" description="Helical" evidence="11">
    <location>
        <begin position="492"/>
        <end position="514"/>
    </location>
</feature>
<dbReference type="EMBL" id="VVIM01000007">
    <property type="protein sequence ID" value="KAB0796762.1"/>
    <property type="molecule type" value="Genomic_DNA"/>
</dbReference>
<evidence type="ECO:0000256" key="6">
    <source>
        <dbReference type="ARBA" id="ARBA00022989"/>
    </source>
</evidence>
<evidence type="ECO:0000313" key="12">
    <source>
        <dbReference type="EMBL" id="KAB0796762.1"/>
    </source>
</evidence>
<evidence type="ECO:0000256" key="8">
    <source>
        <dbReference type="ARBA" id="ARBA00023065"/>
    </source>
</evidence>
<evidence type="ECO:0008006" key="14">
    <source>
        <dbReference type="Google" id="ProtNLM"/>
    </source>
</evidence>
<dbReference type="InterPro" id="IPR051163">
    <property type="entry name" value="Sodium:Solute_Symporter_SSF"/>
</dbReference>
<gene>
    <name evidence="12" type="ORF">PPYR_10823</name>
</gene>
<keyword evidence="7" id="KW-0915">Sodium</keyword>
<keyword evidence="9 11" id="KW-0472">Membrane</keyword>
<feature type="transmembrane region" description="Helical" evidence="11">
    <location>
        <begin position="52"/>
        <end position="71"/>
    </location>
</feature>
<dbReference type="GO" id="GO:0015293">
    <property type="term" value="F:symporter activity"/>
    <property type="evidence" value="ECO:0007669"/>
    <property type="project" value="TreeGrafter"/>
</dbReference>
<evidence type="ECO:0000256" key="7">
    <source>
        <dbReference type="ARBA" id="ARBA00023053"/>
    </source>
</evidence>
<dbReference type="Proteomes" id="UP000327044">
    <property type="component" value="Unassembled WGS sequence"/>
</dbReference>
<reference evidence="12 13" key="1">
    <citation type="journal article" date="2018" name="Elife">
        <title>Firefly genomes illuminate parallel origins of bioluminescence in beetles.</title>
        <authorList>
            <person name="Fallon T.R."/>
            <person name="Lower S.E."/>
            <person name="Chang C.H."/>
            <person name="Bessho-Uehara M."/>
            <person name="Martin G.J."/>
            <person name="Bewick A.J."/>
            <person name="Behringer M."/>
            <person name="Debat H.J."/>
            <person name="Wong I."/>
            <person name="Day J.C."/>
            <person name="Suvorov A."/>
            <person name="Silva C.J."/>
            <person name="Stanger-Hall K.F."/>
            <person name="Hall D.W."/>
            <person name="Schmitz R.J."/>
            <person name="Nelson D.R."/>
            <person name="Lewis S.M."/>
            <person name="Shigenobu S."/>
            <person name="Bybee S.M."/>
            <person name="Larracuente A.M."/>
            <person name="Oba Y."/>
            <person name="Weng J.K."/>
        </authorList>
    </citation>
    <scope>NUCLEOTIDE SEQUENCE [LARGE SCALE GENOMIC DNA]</scope>
    <source>
        <strain evidence="12">1611_PpyrPB1</strain>
        <tissue evidence="12">Whole body</tissue>
    </source>
</reference>
<dbReference type="PANTHER" id="PTHR42985">
    <property type="entry name" value="SODIUM-COUPLED MONOCARBOXYLATE TRANSPORTER"/>
    <property type="match status" value="1"/>
</dbReference>
<feature type="transmembrane region" description="Helical" evidence="11">
    <location>
        <begin position="641"/>
        <end position="663"/>
    </location>
</feature>
<keyword evidence="13" id="KW-1185">Reference proteome</keyword>
<dbReference type="PROSITE" id="PS50283">
    <property type="entry name" value="NA_SOLUT_SYMP_3"/>
    <property type="match status" value="2"/>
</dbReference>
<feature type="transmembrane region" description="Helical" evidence="11">
    <location>
        <begin position="897"/>
        <end position="920"/>
    </location>
</feature>
<feature type="transmembrane region" description="Helical" evidence="11">
    <location>
        <begin position="379"/>
        <end position="398"/>
    </location>
</feature>
<feature type="transmembrane region" description="Helical" evidence="11">
    <location>
        <begin position="335"/>
        <end position="359"/>
    </location>
</feature>
<evidence type="ECO:0000256" key="3">
    <source>
        <dbReference type="ARBA" id="ARBA00022448"/>
    </source>
</evidence>
<keyword evidence="4" id="KW-1003">Cell membrane</keyword>
<dbReference type="Pfam" id="PF00474">
    <property type="entry name" value="SSF"/>
    <property type="match status" value="2"/>
</dbReference>
<keyword evidence="6 11" id="KW-1133">Transmembrane helix</keyword>
<evidence type="ECO:0000256" key="5">
    <source>
        <dbReference type="ARBA" id="ARBA00022692"/>
    </source>
</evidence>
<feature type="transmembrane region" description="Helical" evidence="11">
    <location>
        <begin position="791"/>
        <end position="809"/>
    </location>
</feature>
<name>A0A5N4AHD8_PHOPY</name>
<dbReference type="GO" id="GO:0006814">
    <property type="term" value="P:sodium ion transport"/>
    <property type="evidence" value="ECO:0007669"/>
    <property type="project" value="UniProtKB-KW"/>
</dbReference>
<evidence type="ECO:0000256" key="9">
    <source>
        <dbReference type="ARBA" id="ARBA00023136"/>
    </source>
</evidence>
<dbReference type="NCBIfam" id="TIGR00813">
    <property type="entry name" value="sss"/>
    <property type="match status" value="2"/>
</dbReference>
<feature type="transmembrane region" description="Helical" evidence="11">
    <location>
        <begin position="599"/>
        <end position="621"/>
    </location>
</feature>
<feature type="transmembrane region" description="Helical" evidence="11">
    <location>
        <begin position="275"/>
        <end position="297"/>
    </location>
</feature>
<evidence type="ECO:0000256" key="2">
    <source>
        <dbReference type="ARBA" id="ARBA00006434"/>
    </source>
</evidence>
<feature type="transmembrane region" description="Helical" evidence="11">
    <location>
        <begin position="957"/>
        <end position="979"/>
    </location>
</feature>
<feature type="transmembrane region" description="Helical" evidence="11">
    <location>
        <begin position="932"/>
        <end position="950"/>
    </location>
</feature>
<feature type="transmembrane region" description="Helical" evidence="11">
    <location>
        <begin position="566"/>
        <end position="587"/>
    </location>
</feature>
<keyword evidence="5 11" id="KW-0812">Transmembrane</keyword>
<dbReference type="Gene3D" id="1.20.1730.10">
    <property type="entry name" value="Sodium/glucose cotransporter"/>
    <property type="match status" value="2"/>
</dbReference>
<feature type="transmembrane region" description="Helical" evidence="11">
    <location>
        <begin position="675"/>
        <end position="700"/>
    </location>
</feature>
<feature type="transmembrane region" description="Helical" evidence="11">
    <location>
        <begin position="83"/>
        <end position="105"/>
    </location>
</feature>
<feature type="transmembrane region" description="Helical" evidence="11">
    <location>
        <begin position="706"/>
        <end position="727"/>
    </location>
</feature>
<evidence type="ECO:0000256" key="1">
    <source>
        <dbReference type="ARBA" id="ARBA00004651"/>
    </source>
</evidence>
<feature type="transmembrane region" description="Helical" evidence="11">
    <location>
        <begin position="236"/>
        <end position="254"/>
    </location>
</feature>
<dbReference type="InterPro" id="IPR001734">
    <property type="entry name" value="Na/solute_symporter"/>
</dbReference>
<sequence length="1061" mass="117033">MYEEGAQFEWYDYLAFCVMLIVSVAIGSYFGFWKKQNTKDEYLFGEKSMAILPVTVSLITSSISGITIMTYPADVYKYGSITLWLALMLPVCGIVYAYVFLPVLIKAEVTNLYGYFEKRLSSTCRILTSVIFTVMVVFYGPVVIYVPSLAFKQATGVDVLIVAPVISAICLFYTAIGGIKAVIWTDTFQFTGTVLSTLLITIIGIISVGGIETVWNTSMAGQRLDIFKFDATARDTFWSMIFGATIHWSCFTITNQAEFQKCQSVSTLKKAQFCVVLYGFGVGALVFLTVVNGNIMYTKYSKCDPLSTRQVYRDDQLLPYYVLDTSREIPGLPGIFIAGIFCAALSTYSVVLNAVAGVIYEDYLKRFLSPEKQKNREGAILKTIVCYGVVSTLLVLLVQSLSEIVPFMITVQAIGKGCILGLMILGVLVPVANSKGAICGAIVALVLMSWIGFGRLWYSLEGTLQHCDVSYNVTTSPIHNQEDIFILYRVSFWYGTPIGCLITVVTGTVASLLTRNDQESVVYFEWYDYVAFSVMLIISLAIGTYFGFWKKQDNKEEYLLGGKSMGVIPVTISLITSTLSGVTVMAYPADVYKYGSITLWLCIAIPINGFIYAYVFLPVYMKAEVTSLYEYLEKRFSSASRILASVLYTLLMVMYGPIVVYIPCLAFNQATGIDVIIVAPIICLLCIFYTTIGGIKAVIWTDTFQFIGTVVASVTIVIVGTVSVGGIQKVWETALAGERLDIFNFRNDTFARDTFWSMLFGGAIQWGAYVLANQGEFQKCRSVPTLAKARLCAILYGIGVAGLMLLTVFNGNIMYTKYSKCDPLTTHQVERDDQLLAYFVLDISKQAPGLPGIFVAGVFCAALSTYSATLNTAAGIIYEDFLKRFLAIETQKTREGLILKIIVLCFGMVSTALILVVKVFNEIVPLVTTVQGIIYGCLLGLLSLGVLVPVANAKGALCGAVTTLLVVSCLGFGRLYYMFSGMPMEAAKPLSVEGCDFSYNTTVTKNREDIFVIFRVCFWYIVSIGIFITLVVGTIVSLLTRKRGEVVDKNLVSPILHRFLR</sequence>
<organism evidence="12 13">
    <name type="scientific">Photinus pyralis</name>
    <name type="common">Common eastern firefly</name>
    <name type="synonym">Lampyris pyralis</name>
    <dbReference type="NCBI Taxonomy" id="7054"/>
    <lineage>
        <taxon>Eukaryota</taxon>
        <taxon>Metazoa</taxon>
        <taxon>Ecdysozoa</taxon>
        <taxon>Arthropoda</taxon>
        <taxon>Hexapoda</taxon>
        <taxon>Insecta</taxon>
        <taxon>Pterygota</taxon>
        <taxon>Neoptera</taxon>
        <taxon>Endopterygota</taxon>
        <taxon>Coleoptera</taxon>
        <taxon>Polyphaga</taxon>
        <taxon>Elateriformia</taxon>
        <taxon>Elateroidea</taxon>
        <taxon>Lampyridae</taxon>
        <taxon>Lampyrinae</taxon>
        <taxon>Photinus</taxon>
    </lineage>
</organism>
<protein>
    <recommendedName>
        <fullName evidence="14">Sodium-coupled monocarboxylate transporter 1</fullName>
    </recommendedName>
</protein>
<keyword evidence="8" id="KW-0406">Ion transport</keyword>
<dbReference type="PANTHER" id="PTHR42985:SF21">
    <property type="entry name" value="SODIUM-DEPENDENT MULTIVITAMIN TRANSPORTER-LIKE PROTEIN"/>
    <property type="match status" value="1"/>
</dbReference>
<dbReference type="InterPro" id="IPR038377">
    <property type="entry name" value="Na/Glc_symporter_sf"/>
</dbReference>